<dbReference type="Proteomes" id="UP001054837">
    <property type="component" value="Unassembled WGS sequence"/>
</dbReference>
<evidence type="ECO:0000256" key="1">
    <source>
        <dbReference type="ARBA" id="ARBA00005771"/>
    </source>
</evidence>
<evidence type="ECO:0000256" key="2">
    <source>
        <dbReference type="ARBA" id="ARBA00022679"/>
    </source>
</evidence>
<dbReference type="InterPro" id="IPR000863">
    <property type="entry name" value="Sulfotransferase_dom"/>
</dbReference>
<gene>
    <name evidence="4" type="primary">SULT1C4</name>
    <name evidence="4" type="ORF">CDAR_461971</name>
</gene>
<proteinExistence type="inferred from homology"/>
<protein>
    <submittedName>
        <fullName evidence="4">Sulfotransferase 1C4</fullName>
    </submittedName>
</protein>
<keyword evidence="5" id="KW-1185">Reference proteome</keyword>
<dbReference type="PANTHER" id="PTHR11783">
    <property type="entry name" value="SULFOTRANSFERASE SULT"/>
    <property type="match status" value="1"/>
</dbReference>
<name>A0AAV4PW36_9ARAC</name>
<feature type="domain" description="Sulfotransferase" evidence="3">
    <location>
        <begin position="38"/>
        <end position="306"/>
    </location>
</feature>
<dbReference type="SUPFAM" id="SSF52540">
    <property type="entry name" value="P-loop containing nucleoside triphosphate hydrolases"/>
    <property type="match status" value="1"/>
</dbReference>
<dbReference type="EMBL" id="BPLQ01003553">
    <property type="protein sequence ID" value="GIY01297.1"/>
    <property type="molecule type" value="Genomic_DNA"/>
</dbReference>
<dbReference type="Pfam" id="PF00685">
    <property type="entry name" value="Sulfotransfer_1"/>
    <property type="match status" value="1"/>
</dbReference>
<keyword evidence="2" id="KW-0808">Transferase</keyword>
<accession>A0AAV4PW36</accession>
<sequence>MKGRIKRVLRRHINGIPVPKFLAPKCVKEVLEYKPIPGDVFIHTYPKCASNWMQNIALYIFRKGREVEKSTDFLKLIPFIDMLGMEGMTNMPRPGAFKTQIPYSYMPYSMDAKYIFVARNPKDCCVSFFHHARRQPGFGFWDGEFNDFFECFIEGDNMPYGDYFDHLLDWYPHRRDPNVFYTKYEDMKKDIKNVVLNLAKFLGKEYIEAIEKDNSVLYNIIEYSGFEYMKNKYEAIFDMDRLQKDFEQVPYGLQYMKEFAQSLNSPRSLSEVQYVYKGNVGSWKNHFSAEQNERLNKKFLDKMKGTEVLQWYPVE</sequence>
<evidence type="ECO:0000313" key="4">
    <source>
        <dbReference type="EMBL" id="GIY01297.1"/>
    </source>
</evidence>
<comment type="similarity">
    <text evidence="1">Belongs to the sulfotransferase 1 family.</text>
</comment>
<dbReference type="Gene3D" id="3.40.50.300">
    <property type="entry name" value="P-loop containing nucleotide triphosphate hydrolases"/>
    <property type="match status" value="1"/>
</dbReference>
<dbReference type="AlphaFoldDB" id="A0AAV4PW36"/>
<organism evidence="4 5">
    <name type="scientific">Caerostris darwini</name>
    <dbReference type="NCBI Taxonomy" id="1538125"/>
    <lineage>
        <taxon>Eukaryota</taxon>
        <taxon>Metazoa</taxon>
        <taxon>Ecdysozoa</taxon>
        <taxon>Arthropoda</taxon>
        <taxon>Chelicerata</taxon>
        <taxon>Arachnida</taxon>
        <taxon>Araneae</taxon>
        <taxon>Araneomorphae</taxon>
        <taxon>Entelegynae</taxon>
        <taxon>Araneoidea</taxon>
        <taxon>Araneidae</taxon>
        <taxon>Caerostris</taxon>
    </lineage>
</organism>
<comment type="caution">
    <text evidence="4">The sequence shown here is derived from an EMBL/GenBank/DDBJ whole genome shotgun (WGS) entry which is preliminary data.</text>
</comment>
<dbReference type="InterPro" id="IPR027417">
    <property type="entry name" value="P-loop_NTPase"/>
</dbReference>
<evidence type="ECO:0000313" key="5">
    <source>
        <dbReference type="Proteomes" id="UP001054837"/>
    </source>
</evidence>
<dbReference type="GO" id="GO:0008146">
    <property type="term" value="F:sulfotransferase activity"/>
    <property type="evidence" value="ECO:0007669"/>
    <property type="project" value="InterPro"/>
</dbReference>
<reference evidence="4 5" key="1">
    <citation type="submission" date="2021-06" db="EMBL/GenBank/DDBJ databases">
        <title>Caerostris darwini draft genome.</title>
        <authorList>
            <person name="Kono N."/>
            <person name="Arakawa K."/>
        </authorList>
    </citation>
    <scope>NUCLEOTIDE SEQUENCE [LARGE SCALE GENOMIC DNA]</scope>
</reference>
<evidence type="ECO:0000259" key="3">
    <source>
        <dbReference type="Pfam" id="PF00685"/>
    </source>
</evidence>